<gene>
    <name evidence="15" type="ORF">EOE18_14245</name>
</gene>
<proteinExistence type="inferred from homology"/>
<dbReference type="EMBL" id="SACO01000012">
    <property type="protein sequence ID" value="RVU03735.1"/>
    <property type="molecule type" value="Genomic_DNA"/>
</dbReference>
<evidence type="ECO:0000256" key="11">
    <source>
        <dbReference type="ARBA" id="ARBA00025614"/>
    </source>
</evidence>
<comment type="subcellular location">
    <subcellularLocation>
        <location evidence="12">Endomembrane system</location>
        <topology evidence="12">Single-pass membrane protein</topology>
    </subcellularLocation>
</comment>
<evidence type="ECO:0000256" key="14">
    <source>
        <dbReference type="SAM" id="Phobius"/>
    </source>
</evidence>
<name>A0A3S2X247_9SPHN</name>
<evidence type="ECO:0000256" key="3">
    <source>
        <dbReference type="ARBA" id="ARBA00022547"/>
    </source>
</evidence>
<dbReference type="AlphaFoldDB" id="A0A3S2X247"/>
<comment type="similarity">
    <text evidence="1 13">Belongs to the ATPase B chain family.</text>
</comment>
<comment type="function">
    <text evidence="10">F(1)F(0) ATP synthase produces ATP from ADP in the presence of a proton or sodium gradient. F-type ATPases consist of two structural domains, F(1) containing the extramembraneous catalytic core and F(0) containing the membrane proton channel, linked together by a central stalk and a peripheral stalk. During catalysis, ATP synthesis in the catalytic domain of F(1) is coupled via a rotary mechanism of the central stalk subunits to proton translocation.</text>
</comment>
<evidence type="ECO:0000256" key="10">
    <source>
        <dbReference type="ARBA" id="ARBA00025198"/>
    </source>
</evidence>
<accession>A0A3S2X247</accession>
<dbReference type="GO" id="GO:0046961">
    <property type="term" value="F:proton-transporting ATPase activity, rotational mechanism"/>
    <property type="evidence" value="ECO:0007669"/>
    <property type="project" value="TreeGrafter"/>
</dbReference>
<evidence type="ECO:0000256" key="13">
    <source>
        <dbReference type="RuleBase" id="RU003848"/>
    </source>
</evidence>
<dbReference type="PANTHER" id="PTHR33445">
    <property type="entry name" value="ATP SYNTHASE SUBUNIT B', CHLOROPLASTIC"/>
    <property type="match status" value="1"/>
</dbReference>
<dbReference type="GO" id="GO:0015986">
    <property type="term" value="P:proton motive force-driven ATP synthesis"/>
    <property type="evidence" value="ECO:0007669"/>
    <property type="project" value="InterPro"/>
</dbReference>
<comment type="caution">
    <text evidence="15">The sequence shown here is derived from an EMBL/GenBank/DDBJ whole genome shotgun (WGS) entry which is preliminary data.</text>
</comment>
<reference evidence="15 16" key="1">
    <citation type="submission" date="2019-01" db="EMBL/GenBank/DDBJ databases">
        <authorList>
            <person name="Chen W.-M."/>
        </authorList>
    </citation>
    <scope>NUCLEOTIDE SEQUENCE [LARGE SCALE GENOMIC DNA]</scope>
    <source>
        <strain evidence="15 16">FSY-9</strain>
    </source>
</reference>
<evidence type="ECO:0000313" key="15">
    <source>
        <dbReference type="EMBL" id="RVU03735.1"/>
    </source>
</evidence>
<keyword evidence="8 14" id="KW-0472">Membrane</keyword>
<dbReference type="GO" id="GO:0012505">
    <property type="term" value="C:endomembrane system"/>
    <property type="evidence" value="ECO:0007669"/>
    <property type="project" value="UniProtKB-SubCell"/>
</dbReference>
<dbReference type="PANTHER" id="PTHR33445:SF1">
    <property type="entry name" value="ATP SYNTHASE SUBUNIT B"/>
    <property type="match status" value="1"/>
</dbReference>
<keyword evidence="6 14" id="KW-1133">Transmembrane helix</keyword>
<evidence type="ECO:0000256" key="2">
    <source>
        <dbReference type="ARBA" id="ARBA00022448"/>
    </source>
</evidence>
<dbReference type="RefSeq" id="WP_127710690.1">
    <property type="nucleotide sequence ID" value="NZ_SACO01000012.1"/>
</dbReference>
<keyword evidence="5 13" id="KW-0375">Hydrogen ion transport</keyword>
<evidence type="ECO:0000256" key="6">
    <source>
        <dbReference type="ARBA" id="ARBA00022989"/>
    </source>
</evidence>
<organism evidence="15 16">
    <name type="scientific">Novosphingobium umbonatum</name>
    <dbReference type="NCBI Taxonomy" id="1908524"/>
    <lineage>
        <taxon>Bacteria</taxon>
        <taxon>Pseudomonadati</taxon>
        <taxon>Pseudomonadota</taxon>
        <taxon>Alphaproteobacteria</taxon>
        <taxon>Sphingomonadales</taxon>
        <taxon>Sphingomonadaceae</taxon>
        <taxon>Novosphingobium</taxon>
    </lineage>
</organism>
<evidence type="ECO:0000256" key="9">
    <source>
        <dbReference type="ARBA" id="ARBA00023310"/>
    </source>
</evidence>
<dbReference type="OrthoDB" id="9805716at2"/>
<sequence length="163" mass="16805">MPQIAQLSATYASQIFWALIFFGFVFFVIGRGFVPGVLATVANRDKQIADDLAAAKAARTAAEAAEEAWKQTAAKQRADAHALIAAAKHDATLASETRLGEAAAAVDARMAEADARLAAASASALQEIETVASEAAVLIAQSLAGLTLDADAARASVKEVLHG</sequence>
<keyword evidence="2 13" id="KW-0813">Transport</keyword>
<keyword evidence="4 13" id="KW-0812">Transmembrane</keyword>
<dbReference type="InterPro" id="IPR050059">
    <property type="entry name" value="ATP_synthase_B_chain"/>
</dbReference>
<keyword evidence="7 13" id="KW-0406">Ion transport</keyword>
<evidence type="ECO:0000256" key="8">
    <source>
        <dbReference type="ARBA" id="ARBA00023136"/>
    </source>
</evidence>
<keyword evidence="16" id="KW-1185">Reference proteome</keyword>
<protein>
    <submittedName>
        <fullName evidence="15">ATPase</fullName>
    </submittedName>
</protein>
<evidence type="ECO:0000256" key="4">
    <source>
        <dbReference type="ARBA" id="ARBA00022692"/>
    </source>
</evidence>
<keyword evidence="3 13" id="KW-0138">CF(0)</keyword>
<dbReference type="Pfam" id="PF00430">
    <property type="entry name" value="ATP-synt_B"/>
    <property type="match status" value="1"/>
</dbReference>
<evidence type="ECO:0000313" key="16">
    <source>
        <dbReference type="Proteomes" id="UP000282837"/>
    </source>
</evidence>
<evidence type="ECO:0000256" key="5">
    <source>
        <dbReference type="ARBA" id="ARBA00022781"/>
    </source>
</evidence>
<dbReference type="GO" id="GO:0045259">
    <property type="term" value="C:proton-transporting ATP synthase complex"/>
    <property type="evidence" value="ECO:0007669"/>
    <property type="project" value="UniProtKB-KW"/>
</dbReference>
<comment type="function">
    <text evidence="11">Component of the F(0) channel, it forms part of the peripheral stalk, linking F(1) to F(0). The b'-subunit is a diverged and duplicated form of b found in plants and photosynthetic bacteria.</text>
</comment>
<dbReference type="InterPro" id="IPR002146">
    <property type="entry name" value="ATP_synth_b/b'su_bac/chlpt"/>
</dbReference>
<evidence type="ECO:0000256" key="1">
    <source>
        <dbReference type="ARBA" id="ARBA00005513"/>
    </source>
</evidence>
<keyword evidence="9" id="KW-0066">ATP synthesis</keyword>
<feature type="transmembrane region" description="Helical" evidence="14">
    <location>
        <begin position="15"/>
        <end position="34"/>
    </location>
</feature>
<dbReference type="Proteomes" id="UP000282837">
    <property type="component" value="Unassembled WGS sequence"/>
</dbReference>
<evidence type="ECO:0000256" key="12">
    <source>
        <dbReference type="ARBA" id="ARBA00037847"/>
    </source>
</evidence>
<evidence type="ECO:0000256" key="7">
    <source>
        <dbReference type="ARBA" id="ARBA00023065"/>
    </source>
</evidence>